<keyword evidence="3" id="KW-1185">Reference proteome</keyword>
<dbReference type="AlphaFoldDB" id="A0AAV0H535"/>
<evidence type="ECO:0000313" key="3">
    <source>
        <dbReference type="Proteomes" id="UP001154282"/>
    </source>
</evidence>
<accession>A0AAV0H535</accession>
<dbReference type="Proteomes" id="UP001154282">
    <property type="component" value="Unassembled WGS sequence"/>
</dbReference>
<comment type="caution">
    <text evidence="2">The sequence shown here is derived from an EMBL/GenBank/DDBJ whole genome shotgun (WGS) entry which is preliminary data.</text>
</comment>
<dbReference type="EMBL" id="CAMGYJ010000002">
    <property type="protein sequence ID" value="CAI0380415.1"/>
    <property type="molecule type" value="Genomic_DNA"/>
</dbReference>
<name>A0AAV0H535_9ROSI</name>
<evidence type="ECO:0000313" key="2">
    <source>
        <dbReference type="EMBL" id="CAI0380415.1"/>
    </source>
</evidence>
<sequence>MTATPLPPTVRNNGGGGGELEGQLDSWSGPDHRRDPDPIKGATKRKKTEIDVGQQLNKRTITAIATQLLFLQSRESLVGLS</sequence>
<gene>
    <name evidence="2" type="ORF">LITE_LOCUS2658</name>
</gene>
<reference evidence="2" key="1">
    <citation type="submission" date="2022-08" db="EMBL/GenBank/DDBJ databases">
        <authorList>
            <person name="Gutierrez-Valencia J."/>
        </authorList>
    </citation>
    <scope>NUCLEOTIDE SEQUENCE</scope>
</reference>
<protein>
    <submittedName>
        <fullName evidence="2">Uncharacterized protein</fullName>
    </submittedName>
</protein>
<evidence type="ECO:0000256" key="1">
    <source>
        <dbReference type="SAM" id="MobiDB-lite"/>
    </source>
</evidence>
<proteinExistence type="predicted"/>
<organism evidence="2 3">
    <name type="scientific">Linum tenue</name>
    <dbReference type="NCBI Taxonomy" id="586396"/>
    <lineage>
        <taxon>Eukaryota</taxon>
        <taxon>Viridiplantae</taxon>
        <taxon>Streptophyta</taxon>
        <taxon>Embryophyta</taxon>
        <taxon>Tracheophyta</taxon>
        <taxon>Spermatophyta</taxon>
        <taxon>Magnoliopsida</taxon>
        <taxon>eudicotyledons</taxon>
        <taxon>Gunneridae</taxon>
        <taxon>Pentapetalae</taxon>
        <taxon>rosids</taxon>
        <taxon>fabids</taxon>
        <taxon>Malpighiales</taxon>
        <taxon>Linaceae</taxon>
        <taxon>Linum</taxon>
    </lineage>
</organism>
<feature type="region of interest" description="Disordered" evidence="1">
    <location>
        <begin position="1"/>
        <end position="50"/>
    </location>
</feature>